<dbReference type="AlphaFoldDB" id="A0A1L9PXX8"/>
<accession>A0A1L9PXX8</accession>
<dbReference type="PRINTS" id="PR00878">
    <property type="entry name" value="CHOLNESTRASE"/>
</dbReference>
<dbReference type="PANTHER" id="PTHR43918:SF4">
    <property type="entry name" value="CARBOXYLIC ESTER HYDROLASE"/>
    <property type="match status" value="1"/>
</dbReference>
<evidence type="ECO:0000259" key="5">
    <source>
        <dbReference type="Pfam" id="PF00135"/>
    </source>
</evidence>
<dbReference type="InterPro" id="IPR029058">
    <property type="entry name" value="AB_hydrolase_fold"/>
</dbReference>
<organism evidence="6 7">
    <name type="scientific">Aspergillus versicolor CBS 583.65</name>
    <dbReference type="NCBI Taxonomy" id="1036611"/>
    <lineage>
        <taxon>Eukaryota</taxon>
        <taxon>Fungi</taxon>
        <taxon>Dikarya</taxon>
        <taxon>Ascomycota</taxon>
        <taxon>Pezizomycotina</taxon>
        <taxon>Eurotiomycetes</taxon>
        <taxon>Eurotiomycetidae</taxon>
        <taxon>Eurotiales</taxon>
        <taxon>Aspergillaceae</taxon>
        <taxon>Aspergillus</taxon>
        <taxon>Aspergillus subgen. Nidulantes</taxon>
    </lineage>
</organism>
<dbReference type="InterPro" id="IPR050654">
    <property type="entry name" value="AChE-related_enzymes"/>
</dbReference>
<dbReference type="PROSITE" id="PS00122">
    <property type="entry name" value="CARBOXYLESTERASE_B_1"/>
    <property type="match status" value="1"/>
</dbReference>
<dbReference type="PANTHER" id="PTHR43918">
    <property type="entry name" value="ACETYLCHOLINESTERASE"/>
    <property type="match status" value="1"/>
</dbReference>
<dbReference type="GO" id="GO:0004104">
    <property type="term" value="F:cholinesterase activity"/>
    <property type="evidence" value="ECO:0007669"/>
    <property type="project" value="InterPro"/>
</dbReference>
<keyword evidence="2 4" id="KW-0378">Hydrolase</keyword>
<evidence type="ECO:0000256" key="4">
    <source>
        <dbReference type="RuleBase" id="RU361235"/>
    </source>
</evidence>
<evidence type="ECO:0000256" key="3">
    <source>
        <dbReference type="ARBA" id="ARBA00023157"/>
    </source>
</evidence>
<dbReference type="EC" id="3.1.1.-" evidence="4"/>
<dbReference type="EMBL" id="KV878134">
    <property type="protein sequence ID" value="OJJ06315.1"/>
    <property type="molecule type" value="Genomic_DNA"/>
</dbReference>
<evidence type="ECO:0000256" key="2">
    <source>
        <dbReference type="ARBA" id="ARBA00022801"/>
    </source>
</evidence>
<evidence type="ECO:0000313" key="6">
    <source>
        <dbReference type="EMBL" id="OJJ06315.1"/>
    </source>
</evidence>
<evidence type="ECO:0000313" key="7">
    <source>
        <dbReference type="Proteomes" id="UP000184073"/>
    </source>
</evidence>
<dbReference type="Proteomes" id="UP000184073">
    <property type="component" value="Unassembled WGS sequence"/>
</dbReference>
<name>A0A1L9PXX8_ASPVE</name>
<proteinExistence type="inferred from homology"/>
<dbReference type="SUPFAM" id="SSF53474">
    <property type="entry name" value="alpha/beta-Hydrolases"/>
    <property type="match status" value="1"/>
</dbReference>
<comment type="similarity">
    <text evidence="1 4">Belongs to the type-B carboxylesterase/lipase family.</text>
</comment>
<keyword evidence="3" id="KW-1015">Disulfide bond</keyword>
<dbReference type="STRING" id="1036611.A0A1L9PXX8"/>
<reference evidence="7" key="1">
    <citation type="journal article" date="2017" name="Genome Biol.">
        <title>Comparative genomics reveals high biological diversity and specific adaptations in the industrially and medically important fungal genus Aspergillus.</title>
        <authorList>
            <person name="de Vries R.P."/>
            <person name="Riley R."/>
            <person name="Wiebenga A."/>
            <person name="Aguilar-Osorio G."/>
            <person name="Amillis S."/>
            <person name="Uchima C.A."/>
            <person name="Anderluh G."/>
            <person name="Asadollahi M."/>
            <person name="Askin M."/>
            <person name="Barry K."/>
            <person name="Battaglia E."/>
            <person name="Bayram O."/>
            <person name="Benocci T."/>
            <person name="Braus-Stromeyer S.A."/>
            <person name="Caldana C."/>
            <person name="Canovas D."/>
            <person name="Cerqueira G.C."/>
            <person name="Chen F."/>
            <person name="Chen W."/>
            <person name="Choi C."/>
            <person name="Clum A."/>
            <person name="Dos Santos R.A."/>
            <person name="Damasio A.R."/>
            <person name="Diallinas G."/>
            <person name="Emri T."/>
            <person name="Fekete E."/>
            <person name="Flipphi M."/>
            <person name="Freyberg S."/>
            <person name="Gallo A."/>
            <person name="Gournas C."/>
            <person name="Habgood R."/>
            <person name="Hainaut M."/>
            <person name="Harispe M.L."/>
            <person name="Henrissat B."/>
            <person name="Hilden K.S."/>
            <person name="Hope R."/>
            <person name="Hossain A."/>
            <person name="Karabika E."/>
            <person name="Karaffa L."/>
            <person name="Karanyi Z."/>
            <person name="Krasevec N."/>
            <person name="Kuo A."/>
            <person name="Kusch H."/>
            <person name="LaButti K."/>
            <person name="Lagendijk E.L."/>
            <person name="Lapidus A."/>
            <person name="Levasseur A."/>
            <person name="Lindquist E."/>
            <person name="Lipzen A."/>
            <person name="Logrieco A.F."/>
            <person name="MacCabe A."/>
            <person name="Maekelae M.R."/>
            <person name="Malavazi I."/>
            <person name="Melin P."/>
            <person name="Meyer V."/>
            <person name="Mielnichuk N."/>
            <person name="Miskei M."/>
            <person name="Molnar A.P."/>
            <person name="Mule G."/>
            <person name="Ngan C.Y."/>
            <person name="Orejas M."/>
            <person name="Orosz E."/>
            <person name="Ouedraogo J.P."/>
            <person name="Overkamp K.M."/>
            <person name="Park H.-S."/>
            <person name="Perrone G."/>
            <person name="Piumi F."/>
            <person name="Punt P.J."/>
            <person name="Ram A.F."/>
            <person name="Ramon A."/>
            <person name="Rauscher S."/>
            <person name="Record E."/>
            <person name="Riano-Pachon D.M."/>
            <person name="Robert V."/>
            <person name="Roehrig J."/>
            <person name="Ruller R."/>
            <person name="Salamov A."/>
            <person name="Salih N.S."/>
            <person name="Samson R.A."/>
            <person name="Sandor E."/>
            <person name="Sanguinetti M."/>
            <person name="Schuetze T."/>
            <person name="Sepcic K."/>
            <person name="Shelest E."/>
            <person name="Sherlock G."/>
            <person name="Sophianopoulou V."/>
            <person name="Squina F.M."/>
            <person name="Sun H."/>
            <person name="Susca A."/>
            <person name="Todd R.B."/>
            <person name="Tsang A."/>
            <person name="Unkles S.E."/>
            <person name="van de Wiele N."/>
            <person name="van Rossen-Uffink D."/>
            <person name="Oliveira J.V."/>
            <person name="Vesth T.C."/>
            <person name="Visser J."/>
            <person name="Yu J.-H."/>
            <person name="Zhou M."/>
            <person name="Andersen M.R."/>
            <person name="Archer D.B."/>
            <person name="Baker S.E."/>
            <person name="Benoit I."/>
            <person name="Brakhage A.A."/>
            <person name="Braus G.H."/>
            <person name="Fischer R."/>
            <person name="Frisvad J.C."/>
            <person name="Goldman G.H."/>
            <person name="Houbraken J."/>
            <person name="Oakley B."/>
            <person name="Pocsi I."/>
            <person name="Scazzocchio C."/>
            <person name="Seiboth B."/>
            <person name="vanKuyk P.A."/>
            <person name="Wortman J."/>
            <person name="Dyer P.S."/>
            <person name="Grigoriev I.V."/>
        </authorList>
    </citation>
    <scope>NUCLEOTIDE SEQUENCE [LARGE SCALE GENOMIC DNA]</scope>
    <source>
        <strain evidence="7">CBS 583.65</strain>
    </source>
</reference>
<protein>
    <recommendedName>
        <fullName evidence="4">Carboxylic ester hydrolase</fullName>
        <ecNumber evidence="4">3.1.1.-</ecNumber>
    </recommendedName>
</protein>
<keyword evidence="7" id="KW-1185">Reference proteome</keyword>
<feature type="domain" description="Carboxylesterase type B" evidence="5">
    <location>
        <begin position="19"/>
        <end position="350"/>
    </location>
</feature>
<dbReference type="OrthoDB" id="408631at2759"/>
<dbReference type="Gene3D" id="3.40.50.1820">
    <property type="entry name" value="alpha/beta hydrolase"/>
    <property type="match status" value="2"/>
</dbReference>
<sequence>MFISTLAFIPFALAASNWTVYTSNGPITGHTTGDVVEYLGIPYAEPPLGSLRFMPPQKLTRRRPDCPRLSSRTFNYTYLTAQAPAILAAFTGETGSLQSEDCLTLNIWSKPARSRDKPVFVFFYGGRFAGGNTDTPFWNGRHFAAAEDIIVVTVNYRTNILGFPGSCTPGSSGCVQNLGLRDQRLAVEWIRDNIAAFGGDAQKIIIAGQSAGAVSVDYWAYAYKQDPIVAGLIMQSGTALSFPLNSPEHTTAAWRSVVRAVGCDGSDEIYCMQQKDWEDIRTAAAEVKPDNNTNTNPLRSTPAFYPAVDNETVFADYPALNKKGLFAKLPILIGHNDKEEGYYALSSLSNGINALPTETQLTDFHLASFTCPIAAQANARTAHNVPVWQYRYFANWTNAQLYTSTNNNSNDSSVLAALRGAYHGSELFMLFGTSGDVTGLEPSEAEKQMTQTIQRAWAVFCDRPRDGLSREMQWRMFSRGELVRLGYRDSPTPDFVRADLYGVCG</sequence>
<gene>
    <name evidence="6" type="ORF">ASPVEDRAFT_87623</name>
</gene>
<dbReference type="GeneID" id="63733619"/>
<dbReference type="ESTHER" id="aspve-a0a1l9pxx8">
    <property type="family name" value="Fungal_carboxylesterase_lipase"/>
</dbReference>
<dbReference type="InterPro" id="IPR002018">
    <property type="entry name" value="CarbesteraseB"/>
</dbReference>
<evidence type="ECO:0000256" key="1">
    <source>
        <dbReference type="ARBA" id="ARBA00005964"/>
    </source>
</evidence>
<dbReference type="VEuPathDB" id="FungiDB:ASPVEDRAFT_87623"/>
<dbReference type="Pfam" id="PF00135">
    <property type="entry name" value="COesterase"/>
    <property type="match status" value="1"/>
</dbReference>
<dbReference type="InterPro" id="IPR019826">
    <property type="entry name" value="Carboxylesterase_B_AS"/>
</dbReference>
<dbReference type="RefSeq" id="XP_040672077.1">
    <property type="nucleotide sequence ID" value="XM_040818108.1"/>
</dbReference>
<dbReference type="InterPro" id="IPR000997">
    <property type="entry name" value="Cholinesterase"/>
</dbReference>